<feature type="signal peptide" evidence="1">
    <location>
        <begin position="1"/>
        <end position="29"/>
    </location>
</feature>
<dbReference type="EMBL" id="HBIW01013159">
    <property type="protein sequence ID" value="CAE0695867.1"/>
    <property type="molecule type" value="Transcribed_RNA"/>
</dbReference>
<protein>
    <submittedName>
        <fullName evidence="2">Uncharacterized protein</fullName>
    </submittedName>
</protein>
<reference evidence="2" key="1">
    <citation type="submission" date="2021-01" db="EMBL/GenBank/DDBJ databases">
        <authorList>
            <person name="Corre E."/>
            <person name="Pelletier E."/>
            <person name="Niang G."/>
            <person name="Scheremetjew M."/>
            <person name="Finn R."/>
            <person name="Kale V."/>
            <person name="Holt S."/>
            <person name="Cochrane G."/>
            <person name="Meng A."/>
            <person name="Brown T."/>
            <person name="Cohen L."/>
        </authorList>
    </citation>
    <scope>NUCLEOTIDE SEQUENCE</scope>
    <source>
        <strain evidence="2">CCMP1756</strain>
    </source>
</reference>
<evidence type="ECO:0000313" key="4">
    <source>
        <dbReference type="EMBL" id="CAH0377722.1"/>
    </source>
</evidence>
<organism evidence="2">
    <name type="scientific">Pelagomonas calceolata</name>
    <dbReference type="NCBI Taxonomy" id="35677"/>
    <lineage>
        <taxon>Eukaryota</taxon>
        <taxon>Sar</taxon>
        <taxon>Stramenopiles</taxon>
        <taxon>Ochrophyta</taxon>
        <taxon>Pelagophyceae</taxon>
        <taxon>Pelagomonadales</taxon>
        <taxon>Pelagomonadaceae</taxon>
        <taxon>Pelagomonas</taxon>
    </lineage>
</organism>
<evidence type="ECO:0000256" key="1">
    <source>
        <dbReference type="SAM" id="SignalP"/>
    </source>
</evidence>
<dbReference type="EMBL" id="HBIW01013158">
    <property type="protein sequence ID" value="CAE0695866.1"/>
    <property type="molecule type" value="Transcribed_RNA"/>
</dbReference>
<evidence type="ECO:0000313" key="3">
    <source>
        <dbReference type="EMBL" id="CAE0695867.1"/>
    </source>
</evidence>
<evidence type="ECO:0000313" key="5">
    <source>
        <dbReference type="Proteomes" id="UP000789595"/>
    </source>
</evidence>
<dbReference type="OrthoDB" id="203485at2759"/>
<evidence type="ECO:0000313" key="2">
    <source>
        <dbReference type="EMBL" id="CAE0695866.1"/>
    </source>
</evidence>
<reference evidence="4" key="2">
    <citation type="submission" date="2021-11" db="EMBL/GenBank/DDBJ databases">
        <authorList>
            <consortium name="Genoscope - CEA"/>
            <person name="William W."/>
        </authorList>
    </citation>
    <scope>NUCLEOTIDE SEQUENCE</scope>
</reference>
<name>A0A6S8UVD9_9STRA</name>
<dbReference type="Proteomes" id="UP000789595">
    <property type="component" value="Unassembled WGS sequence"/>
</dbReference>
<keyword evidence="1" id="KW-0732">Signal</keyword>
<dbReference type="AlphaFoldDB" id="A0A6S8UVD9"/>
<feature type="chain" id="PRO_5036191425" evidence="1">
    <location>
        <begin position="30"/>
        <end position="437"/>
    </location>
</feature>
<dbReference type="EMBL" id="CAKKNE010000005">
    <property type="protein sequence ID" value="CAH0377722.1"/>
    <property type="molecule type" value="Genomic_DNA"/>
</dbReference>
<accession>A0A6S8UVD9</accession>
<gene>
    <name evidence="2" type="ORF">PCAL00307_LOCUS11302</name>
    <name evidence="3" type="ORF">PCAL00307_LOCUS11303</name>
    <name evidence="4" type="ORF">PECAL_5P22520</name>
</gene>
<proteinExistence type="predicted"/>
<sequence>MAARHRRGSSASSCTPMRLMICLAAFTTASEMVKHKPKPMRTYTADSEPPKRCGIQNVPHDPAQGTRVALALFGLVRNNATALNFERFLLAPLLDDTKEKYTIDVVLHANVASRITNARSGEALQKLPGYGAWRRFAPCRWTLEDQDALDARLQKFKRQVMKVTSDTYHDDGQSIMNLLRALHSLRESGRLVEAREHATGLRFDVVASVRVDTIFTREVPAPVFAFASKSPVAKIFVPHFGCSINGDLVLNDRFALGQRQEMLYTYLNRIETLITYHVNTSETRHVGISGERHLLNAVSDKHIPVARLFEFCLRRVRAGGRIWYKLFVSQDGHTCPLEETDQCDQACMLAQPRCEAGRGCRQRGQHYAARFFDGYDWCDNKKRPDYVCRYDTVRLGFSEAGKKIINVPGAANGKQMPPRGRARGWRAAAAAKSKGEM</sequence>
<keyword evidence="5" id="KW-1185">Reference proteome</keyword>